<dbReference type="PROSITE" id="PS00092">
    <property type="entry name" value="N6_MTASE"/>
    <property type="match status" value="1"/>
</dbReference>
<name>A0A6C2YI24_9BACT</name>
<dbReference type="PRINTS" id="PR00506">
    <property type="entry name" value="D21N6MTFRASE"/>
</dbReference>
<dbReference type="PIRSF" id="PIRSF015855">
    <property type="entry name" value="TypeIII_Mtase_mKpnI"/>
    <property type="match status" value="1"/>
</dbReference>
<proteinExistence type="inferred from homology"/>
<keyword evidence="3 9" id="KW-0489">Methyltransferase</keyword>
<gene>
    <name evidence="9" type="ORF">GMBLW1_28830</name>
</gene>
<dbReference type="Proteomes" id="UP000464378">
    <property type="component" value="Chromosome"/>
</dbReference>
<dbReference type="InterPro" id="IPR002941">
    <property type="entry name" value="DNA_methylase_N4/N6"/>
</dbReference>
<evidence type="ECO:0000259" key="8">
    <source>
        <dbReference type="Pfam" id="PF01555"/>
    </source>
</evidence>
<accession>A0A6C2YI24</accession>
<dbReference type="GO" id="GO:0008170">
    <property type="term" value="F:N-methyltransferase activity"/>
    <property type="evidence" value="ECO:0007669"/>
    <property type="project" value="InterPro"/>
</dbReference>
<dbReference type="GO" id="GO:0003677">
    <property type="term" value="F:DNA binding"/>
    <property type="evidence" value="ECO:0007669"/>
    <property type="project" value="InterPro"/>
</dbReference>
<keyword evidence="4" id="KW-0808">Transferase</keyword>
<dbReference type="Pfam" id="PF01555">
    <property type="entry name" value="N6_N4_Mtase"/>
    <property type="match status" value="1"/>
</dbReference>
<feature type="region of interest" description="Disordered" evidence="7">
    <location>
        <begin position="356"/>
        <end position="375"/>
    </location>
</feature>
<reference evidence="9" key="1">
    <citation type="submission" date="2019-04" db="EMBL/GenBank/DDBJ databases">
        <authorList>
            <consortium name="Science for Life Laboratories"/>
        </authorList>
    </citation>
    <scope>NUCLEOTIDE SEQUENCE</scope>
    <source>
        <strain evidence="9">MBLW1</strain>
    </source>
</reference>
<organism evidence="9">
    <name type="scientific">Tuwongella immobilis</name>
    <dbReference type="NCBI Taxonomy" id="692036"/>
    <lineage>
        <taxon>Bacteria</taxon>
        <taxon>Pseudomonadati</taxon>
        <taxon>Planctomycetota</taxon>
        <taxon>Planctomycetia</taxon>
        <taxon>Gemmatales</taxon>
        <taxon>Gemmataceae</taxon>
        <taxon>Tuwongella</taxon>
    </lineage>
</organism>
<comment type="similarity">
    <text evidence="1">Belongs to the N(4)/N(6)-methyltransferase family.</text>
</comment>
<dbReference type="REBASE" id="377592">
    <property type="entry name" value="M.TimMBLW1ORF28830P"/>
</dbReference>
<evidence type="ECO:0000313" key="10">
    <source>
        <dbReference type="Proteomes" id="UP000464378"/>
    </source>
</evidence>
<evidence type="ECO:0000256" key="4">
    <source>
        <dbReference type="ARBA" id="ARBA00022679"/>
    </source>
</evidence>
<protein>
    <recommendedName>
        <fullName evidence="2">site-specific DNA-methyltransferase (adenine-specific)</fullName>
        <ecNumber evidence="2">2.1.1.72</ecNumber>
    </recommendedName>
</protein>
<dbReference type="InterPro" id="IPR029063">
    <property type="entry name" value="SAM-dependent_MTases_sf"/>
</dbReference>
<dbReference type="InParanoid" id="A0A6C2YI24"/>
<dbReference type="KEGG" id="tim:GMBLW1_28830"/>
<dbReference type="EMBL" id="LR593887">
    <property type="protein sequence ID" value="VTR97579.1"/>
    <property type="molecule type" value="Genomic_DNA"/>
</dbReference>
<evidence type="ECO:0000256" key="3">
    <source>
        <dbReference type="ARBA" id="ARBA00022603"/>
    </source>
</evidence>
<keyword evidence="10" id="KW-1185">Reference proteome</keyword>
<evidence type="ECO:0000256" key="6">
    <source>
        <dbReference type="ARBA" id="ARBA00047942"/>
    </source>
</evidence>
<dbReference type="SUPFAM" id="SSF53335">
    <property type="entry name" value="S-adenosyl-L-methionine-dependent methyltransferases"/>
    <property type="match status" value="1"/>
</dbReference>
<evidence type="ECO:0000256" key="5">
    <source>
        <dbReference type="ARBA" id="ARBA00022691"/>
    </source>
</evidence>
<dbReference type="GO" id="GO:0009007">
    <property type="term" value="F:site-specific DNA-methyltransferase (adenine-specific) activity"/>
    <property type="evidence" value="ECO:0007669"/>
    <property type="project" value="UniProtKB-EC"/>
</dbReference>
<dbReference type="RefSeq" id="WP_162656308.1">
    <property type="nucleotide sequence ID" value="NZ_LR593887.1"/>
</dbReference>
<dbReference type="EMBL" id="LR586016">
    <property type="protein sequence ID" value="VIP01077.1"/>
    <property type="molecule type" value="Genomic_DNA"/>
</dbReference>
<evidence type="ECO:0000313" key="9">
    <source>
        <dbReference type="EMBL" id="VIP01077.1"/>
    </source>
</evidence>
<feature type="domain" description="DNA methylase N-4/N-6" evidence="8">
    <location>
        <begin position="116"/>
        <end position="438"/>
    </location>
</feature>
<dbReference type="InterPro" id="IPR002052">
    <property type="entry name" value="DNA_methylase_N6_adenine_CS"/>
</dbReference>
<comment type="catalytic activity">
    <reaction evidence="6">
        <text>a 2'-deoxyadenosine in DNA + S-adenosyl-L-methionine = an N(6)-methyl-2'-deoxyadenosine in DNA + S-adenosyl-L-homocysteine + H(+)</text>
        <dbReference type="Rhea" id="RHEA:15197"/>
        <dbReference type="Rhea" id="RHEA-COMP:12418"/>
        <dbReference type="Rhea" id="RHEA-COMP:12419"/>
        <dbReference type="ChEBI" id="CHEBI:15378"/>
        <dbReference type="ChEBI" id="CHEBI:57856"/>
        <dbReference type="ChEBI" id="CHEBI:59789"/>
        <dbReference type="ChEBI" id="CHEBI:90615"/>
        <dbReference type="ChEBI" id="CHEBI:90616"/>
        <dbReference type="EC" id="2.1.1.72"/>
    </reaction>
</comment>
<keyword evidence="5" id="KW-0949">S-adenosyl-L-methionine</keyword>
<dbReference type="InterPro" id="IPR002295">
    <property type="entry name" value="N4/N6-MTase_EcoPI_Mod-like"/>
</dbReference>
<dbReference type="AlphaFoldDB" id="A0A6C2YI24"/>
<evidence type="ECO:0000256" key="2">
    <source>
        <dbReference type="ARBA" id="ARBA00011900"/>
    </source>
</evidence>
<dbReference type="REBASE" id="377601">
    <property type="entry name" value="M.TimiMBLW1ORF28830P"/>
</dbReference>
<dbReference type="EC" id="2.1.1.72" evidence="2"/>
<evidence type="ECO:0000256" key="7">
    <source>
        <dbReference type="SAM" id="MobiDB-lite"/>
    </source>
</evidence>
<dbReference type="Gene3D" id="3.40.50.150">
    <property type="entry name" value="Vaccinia Virus protein VP39"/>
    <property type="match status" value="1"/>
</dbReference>
<dbReference type="GO" id="GO:0032259">
    <property type="term" value="P:methylation"/>
    <property type="evidence" value="ECO:0007669"/>
    <property type="project" value="UniProtKB-KW"/>
</dbReference>
<sequence length="644" mass="71702">MKPLTVADPQSKSQDSVANNIAILRELFPEVFNEGKVDFDVLKQMLGGSVAEPDEKYGLNWHGKRAARQLALTPSMGTLRPVLDDSVDWETTRNIVIEGDNLEVLKLLQKSYSGKVKLIYIDPPYNTGGDFVYKDDFRDSIGNYQRTIGDIDDTGNRLTTNSEAGGRFHTNWLNMMYPRLKLARNLLREDGIIAVSIDDHEFARLHEIMSEVFGEENSLVVFVWKRRTGAMDSVNNVSTDHEYIVCFSRTSISLAGEARTFEKYSNSDGDSRGDWIADNLSAAKPGGDTFYPIKDPQTGFEYWPPKGRFWPYSRETMARKIAENRIIFPGRKDGTPLLKRFKNEAKSIVQPVSSWINPNSMRDEQNGSVKSLTSGHTSEGTKIVKELFGEKIFVYAKPMSLITELLVQAGSSERDDIILDFFAGSGTTGHAVMALNAEVGNRRFILVQLPEPLNPSADDQKTAAEFCKTLGKPLNIAELTKERLRRAGKKVKAETPMFAGDIGFRVYKLDSSNIRPWDPKPDDLEGTVWNSVEHIKDGRTPDDILTELLLKLGLDLCVPIETKTIADKVVHSVGGGVLLVCLDEKITTKQVEELALGIVEWHKALAPAGDSQAVFRDSAFEDDIGKTNLTAILAQHGLTNVRSL</sequence>
<evidence type="ECO:0000256" key="1">
    <source>
        <dbReference type="ARBA" id="ARBA00006594"/>
    </source>
</evidence>